<dbReference type="InterPro" id="IPR001568">
    <property type="entry name" value="RNase_T2-like"/>
</dbReference>
<comment type="caution">
    <text evidence="9">The sequence shown here is derived from an EMBL/GenBank/DDBJ whole genome shotgun (WGS) entry which is preliminary data.</text>
</comment>
<dbReference type="PANTHER" id="PTHR11240">
    <property type="entry name" value="RIBONUCLEASE T2"/>
    <property type="match status" value="1"/>
</dbReference>
<dbReference type="GO" id="GO:0033897">
    <property type="term" value="F:ribonuclease T2 activity"/>
    <property type="evidence" value="ECO:0007669"/>
    <property type="project" value="UniProtKB-EC"/>
</dbReference>
<evidence type="ECO:0000256" key="4">
    <source>
        <dbReference type="ARBA" id="ARBA00022759"/>
    </source>
</evidence>
<organism evidence="9 10">
    <name type="scientific">Salvia divinorum</name>
    <name type="common">Maria pastora</name>
    <name type="synonym">Diviner's sage</name>
    <dbReference type="NCBI Taxonomy" id="28513"/>
    <lineage>
        <taxon>Eukaryota</taxon>
        <taxon>Viridiplantae</taxon>
        <taxon>Streptophyta</taxon>
        <taxon>Embryophyta</taxon>
        <taxon>Tracheophyta</taxon>
        <taxon>Spermatophyta</taxon>
        <taxon>Magnoliopsida</taxon>
        <taxon>eudicotyledons</taxon>
        <taxon>Gunneridae</taxon>
        <taxon>Pentapetalae</taxon>
        <taxon>asterids</taxon>
        <taxon>lamiids</taxon>
        <taxon>Lamiales</taxon>
        <taxon>Lamiaceae</taxon>
        <taxon>Nepetoideae</taxon>
        <taxon>Mentheae</taxon>
        <taxon>Salviinae</taxon>
        <taxon>Salvia</taxon>
        <taxon>Salvia subgen. Calosphace</taxon>
    </lineage>
</organism>
<protein>
    <submittedName>
        <fullName evidence="9">Ribonuclease T2</fullName>
        <ecNumber evidence="9">4.6.1.19</ecNumber>
    </submittedName>
</protein>
<dbReference type="AlphaFoldDB" id="A0ABD1HT62"/>
<evidence type="ECO:0000256" key="2">
    <source>
        <dbReference type="ARBA" id="ARBA00022722"/>
    </source>
</evidence>
<dbReference type="InterPro" id="IPR018188">
    <property type="entry name" value="RNase_T2_His_AS_1"/>
</dbReference>
<dbReference type="SUPFAM" id="SSF55895">
    <property type="entry name" value="Ribonuclease Rh-like"/>
    <property type="match status" value="1"/>
</dbReference>
<dbReference type="Gene3D" id="3.90.730.10">
    <property type="entry name" value="Ribonuclease T2-like"/>
    <property type="match status" value="1"/>
</dbReference>
<evidence type="ECO:0000256" key="7">
    <source>
        <dbReference type="ARBA" id="ARBA00023239"/>
    </source>
</evidence>
<keyword evidence="7 9" id="KW-0456">Lyase</keyword>
<name>A0ABD1HT62_SALDI</name>
<evidence type="ECO:0000256" key="6">
    <source>
        <dbReference type="ARBA" id="ARBA00023157"/>
    </source>
</evidence>
<accession>A0ABD1HT62</accession>
<dbReference type="GO" id="GO:0016787">
    <property type="term" value="F:hydrolase activity"/>
    <property type="evidence" value="ECO:0007669"/>
    <property type="project" value="UniProtKB-KW"/>
</dbReference>
<keyword evidence="4" id="KW-0255">Endonuclease</keyword>
<keyword evidence="10" id="KW-1185">Reference proteome</keyword>
<gene>
    <name evidence="9" type="ORF">AAHA92_09153</name>
</gene>
<keyword evidence="5" id="KW-0378">Hydrolase</keyword>
<evidence type="ECO:0000313" key="9">
    <source>
        <dbReference type="EMBL" id="KAL1558723.1"/>
    </source>
</evidence>
<keyword evidence="2" id="KW-0540">Nuclease</keyword>
<reference evidence="9 10" key="1">
    <citation type="submission" date="2024-06" db="EMBL/GenBank/DDBJ databases">
        <title>A chromosome level genome sequence of Diviner's sage (Salvia divinorum).</title>
        <authorList>
            <person name="Ford S.A."/>
            <person name="Ro D.-K."/>
            <person name="Ness R.W."/>
            <person name="Phillips M.A."/>
        </authorList>
    </citation>
    <scope>NUCLEOTIDE SEQUENCE [LARGE SCALE GENOMIC DNA]</scope>
    <source>
        <strain evidence="9">SAF-2024a</strain>
        <tissue evidence="9">Leaf</tissue>
    </source>
</reference>
<keyword evidence="3" id="KW-0732">Signal</keyword>
<proteinExistence type="inferred from homology"/>
<evidence type="ECO:0000256" key="1">
    <source>
        <dbReference type="ARBA" id="ARBA00007469"/>
    </source>
</evidence>
<dbReference type="FunFam" id="3.90.730.10:FF:000007">
    <property type="entry name" value="Ribonuclease T2"/>
    <property type="match status" value="1"/>
</dbReference>
<sequence>MLSFLWPGTACLSSDGECCPSNACCRRSSALTEFTIHGLWPDYNDGTWPACCPGKRFDIKKISTLLSTMKKYWPSYNCESSSNCHGGTGLFWEHEWGKLLEKFSSAWLNIFPLCLKYWTVLNLYFKYNVTEVLREAGYVASNCEKYPLGGIVSAIEKAYHATPALVCSGDAVEELRLCFCKDFKFRDCGVEIPPESSCPEYVSLPEFIALGLGNKEAKGSKLET</sequence>
<dbReference type="EMBL" id="JBEAFC010000004">
    <property type="protein sequence ID" value="KAL1558723.1"/>
    <property type="molecule type" value="Genomic_DNA"/>
</dbReference>
<dbReference type="PANTHER" id="PTHR11240:SF22">
    <property type="entry name" value="RIBONUCLEASE T2"/>
    <property type="match status" value="1"/>
</dbReference>
<dbReference type="InterPro" id="IPR036430">
    <property type="entry name" value="RNase_T2-like_sf"/>
</dbReference>
<dbReference type="GO" id="GO:0006401">
    <property type="term" value="P:RNA catabolic process"/>
    <property type="evidence" value="ECO:0007669"/>
    <property type="project" value="UniProtKB-ARBA"/>
</dbReference>
<dbReference type="Pfam" id="PF00445">
    <property type="entry name" value="Ribonuclease_T2"/>
    <property type="match status" value="1"/>
</dbReference>
<dbReference type="EC" id="4.6.1.19" evidence="9"/>
<evidence type="ECO:0000313" key="10">
    <source>
        <dbReference type="Proteomes" id="UP001567538"/>
    </source>
</evidence>
<keyword evidence="6" id="KW-1015">Disulfide bond</keyword>
<evidence type="ECO:0000256" key="3">
    <source>
        <dbReference type="ARBA" id="ARBA00022729"/>
    </source>
</evidence>
<dbReference type="Proteomes" id="UP001567538">
    <property type="component" value="Unassembled WGS sequence"/>
</dbReference>
<dbReference type="PROSITE" id="PS00530">
    <property type="entry name" value="RNASE_T2_1"/>
    <property type="match status" value="1"/>
</dbReference>
<evidence type="ECO:0000256" key="5">
    <source>
        <dbReference type="ARBA" id="ARBA00022801"/>
    </source>
</evidence>
<evidence type="ECO:0000256" key="8">
    <source>
        <dbReference type="RuleBase" id="RU004328"/>
    </source>
</evidence>
<comment type="similarity">
    <text evidence="1 8">Belongs to the RNase T2 family.</text>
</comment>